<dbReference type="RefSeq" id="XP_068358498.1">
    <property type="nucleotide sequence ID" value="XM_068492798.1"/>
</dbReference>
<dbReference type="OrthoDB" id="10262360at2759"/>
<accession>A0A1J4K319</accession>
<keyword evidence="2" id="KW-0677">Repeat</keyword>
<dbReference type="Proteomes" id="UP000179807">
    <property type="component" value="Unassembled WGS sequence"/>
</dbReference>
<dbReference type="GO" id="GO:0031929">
    <property type="term" value="P:TOR signaling"/>
    <property type="evidence" value="ECO:0007669"/>
    <property type="project" value="InterPro"/>
</dbReference>
<dbReference type="GO" id="GO:0030307">
    <property type="term" value="P:positive regulation of cell growth"/>
    <property type="evidence" value="ECO:0007669"/>
    <property type="project" value="TreeGrafter"/>
</dbReference>
<name>A0A1J4K319_9EUKA</name>
<dbReference type="SMART" id="SM00320">
    <property type="entry name" value="WD40"/>
    <property type="match status" value="2"/>
</dbReference>
<gene>
    <name evidence="4" type="ORF">TRFO_05942</name>
</gene>
<dbReference type="GO" id="GO:0010506">
    <property type="term" value="P:regulation of autophagy"/>
    <property type="evidence" value="ECO:0007669"/>
    <property type="project" value="TreeGrafter"/>
</dbReference>
<dbReference type="GO" id="GO:0030674">
    <property type="term" value="F:protein-macromolecule adaptor activity"/>
    <property type="evidence" value="ECO:0007669"/>
    <property type="project" value="TreeGrafter"/>
</dbReference>
<dbReference type="VEuPathDB" id="TrichDB:TRFO_05942"/>
<protein>
    <recommendedName>
        <fullName evidence="3">Raptor N-terminal CASPase-like domain-containing protein</fullName>
    </recommendedName>
</protein>
<evidence type="ECO:0000313" key="5">
    <source>
        <dbReference type="Proteomes" id="UP000179807"/>
    </source>
</evidence>
<feature type="domain" description="Raptor N-terminal CASPase-like" evidence="3">
    <location>
        <begin position="97"/>
        <end position="247"/>
    </location>
</feature>
<dbReference type="PRINTS" id="PR01547">
    <property type="entry name" value="YEAST176DUF"/>
</dbReference>
<dbReference type="InterPro" id="IPR015943">
    <property type="entry name" value="WD40/YVTN_repeat-like_dom_sf"/>
</dbReference>
<dbReference type="GeneID" id="94827502"/>
<reference evidence="4" key="1">
    <citation type="submission" date="2016-10" db="EMBL/GenBank/DDBJ databases">
        <authorList>
            <person name="Benchimol M."/>
            <person name="Almeida L.G."/>
            <person name="Vasconcelos A.T."/>
            <person name="Perreira-Neves A."/>
            <person name="Rosa I.A."/>
            <person name="Tasca T."/>
            <person name="Bogo M.R."/>
            <person name="de Souza W."/>
        </authorList>
    </citation>
    <scope>NUCLEOTIDE SEQUENCE [LARGE SCALE GENOMIC DNA]</scope>
    <source>
        <strain evidence="4">K</strain>
    </source>
</reference>
<proteinExistence type="predicted"/>
<dbReference type="GO" id="GO:0005737">
    <property type="term" value="C:cytoplasm"/>
    <property type="evidence" value="ECO:0007669"/>
    <property type="project" value="TreeGrafter"/>
</dbReference>
<dbReference type="EMBL" id="MLAK01000760">
    <property type="protein sequence ID" value="OHT05362.1"/>
    <property type="molecule type" value="Genomic_DNA"/>
</dbReference>
<dbReference type="GO" id="GO:0031931">
    <property type="term" value="C:TORC1 complex"/>
    <property type="evidence" value="ECO:0007669"/>
    <property type="project" value="InterPro"/>
</dbReference>
<keyword evidence="5" id="KW-1185">Reference proteome</keyword>
<evidence type="ECO:0000256" key="2">
    <source>
        <dbReference type="ARBA" id="ARBA00022737"/>
    </source>
</evidence>
<sequence>MLHRTAPVNFAELADGDDYSYSDGETSDDLCLSENTSKKFNFVSPTPSYFFTMEQHLSAIDTTVASRSVESTLTSFDDFDYRIDLISKPLSPRQSFHGESTECVIIDIAHPAQYKLLNSEYLDASPYYLTWTPINSASSTEYPSIVQTNIKMDYQAIKTDLKFVHFVAPVVERMKNLSQIRREIPTGRVIFHYIGFGLPTNKKSRIQVCEGRHLRPYSVGKIFEDIQTPSWFIFDCNSAGSFIPTIMQRCQKLQSSSQKQNPTRNWCDWFCLCATSENESLPKDPKLPRDFLTACLLSPVKLSILCHILKYFRLSFPNPLQYLIEYGKSADLPEILTVITDAIASDYVKPKFFYQMFRHDKLVASLFRHFILAQYLLSEYDVHPVSNPSLPDMTKHQMWQEWDSTIDIWITSNLTPTPSFCKNYFCRLSNGFSAAISSESPIKQSILSSICNIAIAHPENLIKLADFAAKSRENREQLASSILFDKLFKNFVEKSIDSDEFNALCYIILAMILHDKNFVYEMKKDMNLINMAYFIFDPNEKHVTRSFVAAILSSIVPVMKTVQDLCSSKEFLVKLKKSIPTATSQYLIWILILLKRTFDVASADLSLFYNDSVHIQIAECIFHNSHECRAATVAAMSCFMQSDETNSTLNFILLLMASPSLIDVSYLVRYQYLLFTIRFLTTHQKSLSSSVPIIKTTFQSFNAIFEKWVGMSWLKIDGDFVSYAKQIEIQSKSDTAIQDALSLCIFALKFLSHDPHPTIKYIARKAKESFDQILLCENDSTQKSKSISPPFGWHRPLGMMDEASKPKLCKKEADPNQIKLFENDSDVLYNIALRQMVLSGEKILHPSCSTPVRATSSQSTNLGCIDIPTIHLQLRGQTSSLVRDPIKIAYEKQTTGMSVATKNKWIYYLNESFEVLGKVHASEFPITDLRMIGKTTVAACSDGTIKLWNYDSRECCATWRADCNFTDAQNPLLFDVTSTKIVTGRNSVQCFDTVTQKLVNEWSAPSRITAVSLHPGNENICVVGLFNGNMIAIDLRTKETSVNNELLSIGVRDPIVRISPNRNGADFEYAVTTSGKLIEWNATSHNVRIINSHSNNVSEFDMHRSLPLIAIGSKTEAPAILTPQGQVLHKTKNVQPGAVFSFHPILPVITFGTSNCELMAYDILLSADQK</sequence>
<dbReference type="SUPFAM" id="SSF50978">
    <property type="entry name" value="WD40 repeat-like"/>
    <property type="match status" value="1"/>
</dbReference>
<dbReference type="InterPro" id="IPR001680">
    <property type="entry name" value="WD40_rpt"/>
</dbReference>
<evidence type="ECO:0000313" key="4">
    <source>
        <dbReference type="EMBL" id="OHT05362.1"/>
    </source>
</evidence>
<evidence type="ECO:0000256" key="1">
    <source>
        <dbReference type="ARBA" id="ARBA00022574"/>
    </source>
</evidence>
<evidence type="ECO:0000259" key="3">
    <source>
        <dbReference type="SMART" id="SM01302"/>
    </source>
</evidence>
<dbReference type="InterPro" id="IPR004083">
    <property type="entry name" value="Raptor"/>
</dbReference>
<dbReference type="AlphaFoldDB" id="A0A1J4K319"/>
<dbReference type="InterPro" id="IPR036322">
    <property type="entry name" value="WD40_repeat_dom_sf"/>
</dbReference>
<dbReference type="GO" id="GO:0009267">
    <property type="term" value="P:cellular response to starvation"/>
    <property type="evidence" value="ECO:0007669"/>
    <property type="project" value="TreeGrafter"/>
</dbReference>
<keyword evidence="1" id="KW-0853">WD repeat</keyword>
<organism evidence="4 5">
    <name type="scientific">Tritrichomonas foetus</name>
    <dbReference type="NCBI Taxonomy" id="1144522"/>
    <lineage>
        <taxon>Eukaryota</taxon>
        <taxon>Metamonada</taxon>
        <taxon>Parabasalia</taxon>
        <taxon>Tritrichomonadida</taxon>
        <taxon>Tritrichomonadidae</taxon>
        <taxon>Tritrichomonas</taxon>
    </lineage>
</organism>
<comment type="caution">
    <text evidence="4">The sequence shown here is derived from an EMBL/GenBank/DDBJ whole genome shotgun (WGS) entry which is preliminary data.</text>
</comment>
<dbReference type="SMART" id="SM01302">
    <property type="entry name" value="Raptor_N"/>
    <property type="match status" value="1"/>
</dbReference>
<dbReference type="PANTHER" id="PTHR12848">
    <property type="entry name" value="REGULATORY-ASSOCIATED PROTEIN OF MTOR"/>
    <property type="match status" value="1"/>
</dbReference>
<dbReference type="Pfam" id="PF14538">
    <property type="entry name" value="Raptor_N"/>
    <property type="match status" value="1"/>
</dbReference>
<dbReference type="InterPro" id="IPR029347">
    <property type="entry name" value="Raptor_N"/>
</dbReference>
<dbReference type="GO" id="GO:0071230">
    <property type="term" value="P:cellular response to amino acid stimulus"/>
    <property type="evidence" value="ECO:0007669"/>
    <property type="project" value="TreeGrafter"/>
</dbReference>
<dbReference type="PANTHER" id="PTHR12848:SF16">
    <property type="entry name" value="REGULATORY-ASSOCIATED PROTEIN OF MTOR"/>
    <property type="match status" value="1"/>
</dbReference>
<dbReference type="Gene3D" id="2.130.10.10">
    <property type="entry name" value="YVTN repeat-like/Quinoprotein amine dehydrogenase"/>
    <property type="match status" value="1"/>
</dbReference>